<dbReference type="Pfam" id="PF19289">
    <property type="entry name" value="PmbA_TldD_3rd"/>
    <property type="match status" value="1"/>
</dbReference>
<evidence type="ECO:0000259" key="5">
    <source>
        <dbReference type="Pfam" id="PF01523"/>
    </source>
</evidence>
<dbReference type="InterPro" id="IPR045570">
    <property type="entry name" value="Metalloprtase-TldD/E_cen_dom"/>
</dbReference>
<dbReference type="InterPro" id="IPR045569">
    <property type="entry name" value="Metalloprtase-TldD/E_C"/>
</dbReference>
<dbReference type="GO" id="GO:0008237">
    <property type="term" value="F:metallopeptidase activity"/>
    <property type="evidence" value="ECO:0007669"/>
    <property type="project" value="UniProtKB-KW"/>
</dbReference>
<evidence type="ECO:0000313" key="9">
    <source>
        <dbReference type="Proteomes" id="UP000824073"/>
    </source>
</evidence>
<keyword evidence="3" id="KW-0378">Hydrolase</keyword>
<comment type="caution">
    <text evidence="8">The sequence shown here is derived from an EMBL/GenBank/DDBJ whole genome shotgun (WGS) entry which is preliminary data.</text>
</comment>
<evidence type="ECO:0000259" key="6">
    <source>
        <dbReference type="Pfam" id="PF19289"/>
    </source>
</evidence>
<reference evidence="8" key="2">
    <citation type="journal article" date="2021" name="PeerJ">
        <title>Extensive microbial diversity within the chicken gut microbiome revealed by metagenomics and culture.</title>
        <authorList>
            <person name="Gilroy R."/>
            <person name="Ravi A."/>
            <person name="Getino M."/>
            <person name="Pursley I."/>
            <person name="Horton D.L."/>
            <person name="Alikhan N.F."/>
            <person name="Baker D."/>
            <person name="Gharbi K."/>
            <person name="Hall N."/>
            <person name="Watson M."/>
            <person name="Adriaenssens E.M."/>
            <person name="Foster-Nyarko E."/>
            <person name="Jarju S."/>
            <person name="Secka A."/>
            <person name="Antonio M."/>
            <person name="Oren A."/>
            <person name="Chaudhuri R.R."/>
            <person name="La Ragione R."/>
            <person name="Hildebrand F."/>
            <person name="Pallen M.J."/>
        </authorList>
    </citation>
    <scope>NUCLEOTIDE SEQUENCE</scope>
    <source>
        <strain evidence="8">CHK191-8634</strain>
    </source>
</reference>
<dbReference type="GO" id="GO:0006508">
    <property type="term" value="P:proteolysis"/>
    <property type="evidence" value="ECO:0007669"/>
    <property type="project" value="UniProtKB-KW"/>
</dbReference>
<dbReference type="PANTHER" id="PTHR30624">
    <property type="entry name" value="UNCHARACTERIZED PROTEIN TLDD AND PMBA"/>
    <property type="match status" value="1"/>
</dbReference>
<dbReference type="Proteomes" id="UP000824073">
    <property type="component" value="Unassembled WGS sequence"/>
</dbReference>
<accession>A0A9D1IV84</accession>
<reference evidence="8" key="1">
    <citation type="submission" date="2020-10" db="EMBL/GenBank/DDBJ databases">
        <authorList>
            <person name="Gilroy R."/>
        </authorList>
    </citation>
    <scope>NUCLEOTIDE SEQUENCE</scope>
    <source>
        <strain evidence="8">CHK191-8634</strain>
    </source>
</reference>
<evidence type="ECO:0000256" key="2">
    <source>
        <dbReference type="ARBA" id="ARBA00022670"/>
    </source>
</evidence>
<name>A0A9D1IV84_9CLOT</name>
<evidence type="ECO:0000259" key="7">
    <source>
        <dbReference type="Pfam" id="PF19290"/>
    </source>
</evidence>
<evidence type="ECO:0000256" key="4">
    <source>
        <dbReference type="ARBA" id="ARBA00023049"/>
    </source>
</evidence>
<dbReference type="Pfam" id="PF19290">
    <property type="entry name" value="PmbA_TldD_2nd"/>
    <property type="match status" value="1"/>
</dbReference>
<keyword evidence="4" id="KW-0482">Metalloprotease</keyword>
<dbReference type="InterPro" id="IPR002510">
    <property type="entry name" value="Metalloprtase-TldD/E_N"/>
</dbReference>
<dbReference type="Pfam" id="PF01523">
    <property type="entry name" value="PmbA_TldD_1st"/>
    <property type="match status" value="1"/>
</dbReference>
<feature type="domain" description="Metalloprotease TldD/E N-terminal" evidence="5">
    <location>
        <begin position="22"/>
        <end position="82"/>
    </location>
</feature>
<dbReference type="InterPro" id="IPR036059">
    <property type="entry name" value="TldD/PmbA_sf"/>
</dbReference>
<proteinExistence type="inferred from homology"/>
<gene>
    <name evidence="8" type="ORF">IAB67_05595</name>
</gene>
<dbReference type="PANTHER" id="PTHR30624:SF4">
    <property type="entry name" value="METALLOPROTEASE TLDD"/>
    <property type="match status" value="1"/>
</dbReference>
<evidence type="ECO:0000256" key="1">
    <source>
        <dbReference type="ARBA" id="ARBA00005836"/>
    </source>
</evidence>
<organism evidence="8 9">
    <name type="scientific">Candidatus Ventrousia excrementavium</name>
    <dbReference type="NCBI Taxonomy" id="2840961"/>
    <lineage>
        <taxon>Bacteria</taxon>
        <taxon>Bacillati</taxon>
        <taxon>Bacillota</taxon>
        <taxon>Clostridia</taxon>
        <taxon>Eubacteriales</taxon>
        <taxon>Clostridiaceae</taxon>
        <taxon>Clostridiaceae incertae sedis</taxon>
        <taxon>Candidatus Ventrousia</taxon>
    </lineage>
</organism>
<dbReference type="SUPFAM" id="SSF111283">
    <property type="entry name" value="Putative modulator of DNA gyrase, PmbA/TldD"/>
    <property type="match status" value="1"/>
</dbReference>
<dbReference type="GO" id="GO:0005829">
    <property type="term" value="C:cytosol"/>
    <property type="evidence" value="ECO:0007669"/>
    <property type="project" value="TreeGrafter"/>
</dbReference>
<protein>
    <submittedName>
        <fullName evidence="8">TldD/PmbA family protein</fullName>
    </submittedName>
</protein>
<dbReference type="AlphaFoldDB" id="A0A9D1IV84"/>
<comment type="similarity">
    <text evidence="1">Belongs to the peptidase U62 family.</text>
</comment>
<sequence length="465" mass="50248">MIKKQDAALALEEALRAGADFAEFFFEDRHELNIRFNRDINRLSNIHVHGAGLYLIRGTCSVYAYASDTSLPSLLHLCRTAAGLLRAGITSSRPISPFMQTNVREPNPVQIYPGSVDTQRKTALLENLHRAILSTGSDVKNLDLAYFDTDQNVIIANSEGVWAEDQRVTSRIRMTPAVVGERETIGYYTDFTRPAGFEAFADGAYLDHAVQTVAEMRACLTADEAPSGYMPVVLAGGECSGTFFHEACGHQFESQTVLRGSPFTGKIGQKVASDRVTLVDDGSMPGAYGSSKFDDEGMPRQKNILIENGVMKSYLCDRLGALRLGVPRTASGRRQGYGFAPAARMSNTYLAPGPDDPDEMIRSMPIGLYVTHMGGGSSGQEFTLLAQTAYLVKNGAIDRQVKGAILLGRGDETMKKIDRVGNVLELENGGAFCGNVSGLCNTTTSGARMRIEGMLIGGKGGKLLC</sequence>
<feature type="domain" description="Metalloprotease TldD/E central" evidence="7">
    <location>
        <begin position="112"/>
        <end position="212"/>
    </location>
</feature>
<feature type="domain" description="Metalloprotease TldD/E C-terminal" evidence="6">
    <location>
        <begin position="228"/>
        <end position="458"/>
    </location>
</feature>
<keyword evidence="2" id="KW-0645">Protease</keyword>
<evidence type="ECO:0000256" key="3">
    <source>
        <dbReference type="ARBA" id="ARBA00022801"/>
    </source>
</evidence>
<dbReference type="EMBL" id="DVMR01000046">
    <property type="protein sequence ID" value="HIU43755.1"/>
    <property type="molecule type" value="Genomic_DNA"/>
</dbReference>
<evidence type="ECO:0000313" key="8">
    <source>
        <dbReference type="EMBL" id="HIU43755.1"/>
    </source>
</evidence>
<dbReference type="InterPro" id="IPR051463">
    <property type="entry name" value="Peptidase_U62_metallo"/>
</dbReference>
<dbReference type="InterPro" id="IPR035068">
    <property type="entry name" value="TldD/PmbA_N"/>
</dbReference>
<dbReference type="Gene3D" id="3.30.2290.10">
    <property type="entry name" value="PmbA/TldD superfamily"/>
    <property type="match status" value="1"/>
</dbReference>